<dbReference type="EMBL" id="JAACJJ010000028">
    <property type="protein sequence ID" value="KAF5320680.1"/>
    <property type="molecule type" value="Genomic_DNA"/>
</dbReference>
<gene>
    <name evidence="2" type="ORF">D9619_001998</name>
</gene>
<feature type="region of interest" description="Disordered" evidence="1">
    <location>
        <begin position="443"/>
        <end position="553"/>
    </location>
</feature>
<dbReference type="CDD" id="cd20557">
    <property type="entry name" value="CYCLIN_ScPCL1-like"/>
    <property type="match status" value="1"/>
</dbReference>
<feature type="region of interest" description="Disordered" evidence="1">
    <location>
        <begin position="81"/>
        <end position="135"/>
    </location>
</feature>
<dbReference type="GO" id="GO:0000307">
    <property type="term" value="C:cyclin-dependent protein kinase holoenzyme complex"/>
    <property type="evidence" value="ECO:0007669"/>
    <property type="project" value="TreeGrafter"/>
</dbReference>
<evidence type="ECO:0000256" key="1">
    <source>
        <dbReference type="SAM" id="MobiDB-lite"/>
    </source>
</evidence>
<dbReference type="PANTHER" id="PTHR15615:SF36">
    <property type="entry name" value="PHO85 CYCLIN-5"/>
    <property type="match status" value="1"/>
</dbReference>
<accession>A0A8H5F1S2</accession>
<keyword evidence="3" id="KW-1185">Reference proteome</keyword>
<feature type="compositionally biased region" description="Polar residues" evidence="1">
    <location>
        <begin position="486"/>
        <end position="553"/>
    </location>
</feature>
<reference evidence="2 3" key="1">
    <citation type="journal article" date="2020" name="ISME J.">
        <title>Uncovering the hidden diversity of litter-decomposition mechanisms in mushroom-forming fungi.</title>
        <authorList>
            <person name="Floudas D."/>
            <person name="Bentzer J."/>
            <person name="Ahren D."/>
            <person name="Johansson T."/>
            <person name="Persson P."/>
            <person name="Tunlid A."/>
        </authorList>
    </citation>
    <scope>NUCLEOTIDE SEQUENCE [LARGE SCALE GENOMIC DNA]</scope>
    <source>
        <strain evidence="2 3">CBS 101986</strain>
    </source>
</reference>
<proteinExistence type="predicted"/>
<feature type="compositionally biased region" description="Low complexity" evidence="1">
    <location>
        <begin position="572"/>
        <end position="588"/>
    </location>
</feature>
<protein>
    <recommendedName>
        <fullName evidence="4">Cyclin N-terminal domain-containing protein</fullName>
    </recommendedName>
</protein>
<evidence type="ECO:0000313" key="3">
    <source>
        <dbReference type="Proteomes" id="UP000567179"/>
    </source>
</evidence>
<name>A0A8H5F1S2_9AGAR</name>
<comment type="caution">
    <text evidence="2">The sequence shown here is derived from an EMBL/GenBank/DDBJ whole genome shotgun (WGS) entry which is preliminary data.</text>
</comment>
<dbReference type="InterPro" id="IPR013922">
    <property type="entry name" value="Cyclin_PHO80-like"/>
</dbReference>
<dbReference type="Gene3D" id="1.10.472.10">
    <property type="entry name" value="Cyclin-like"/>
    <property type="match status" value="1"/>
</dbReference>
<dbReference type="Proteomes" id="UP000567179">
    <property type="component" value="Unassembled WGS sequence"/>
</dbReference>
<feature type="compositionally biased region" description="Polar residues" evidence="1">
    <location>
        <begin position="83"/>
        <end position="109"/>
    </location>
</feature>
<evidence type="ECO:0000313" key="2">
    <source>
        <dbReference type="EMBL" id="KAF5320680.1"/>
    </source>
</evidence>
<dbReference type="OrthoDB" id="286814at2759"/>
<dbReference type="GO" id="GO:0019901">
    <property type="term" value="F:protein kinase binding"/>
    <property type="evidence" value="ECO:0007669"/>
    <property type="project" value="InterPro"/>
</dbReference>
<dbReference type="GO" id="GO:0005634">
    <property type="term" value="C:nucleus"/>
    <property type="evidence" value="ECO:0007669"/>
    <property type="project" value="TreeGrafter"/>
</dbReference>
<evidence type="ECO:0008006" key="4">
    <source>
        <dbReference type="Google" id="ProtNLM"/>
    </source>
</evidence>
<organism evidence="2 3">
    <name type="scientific">Psilocybe cf. subviscida</name>
    <dbReference type="NCBI Taxonomy" id="2480587"/>
    <lineage>
        <taxon>Eukaryota</taxon>
        <taxon>Fungi</taxon>
        <taxon>Dikarya</taxon>
        <taxon>Basidiomycota</taxon>
        <taxon>Agaricomycotina</taxon>
        <taxon>Agaricomycetes</taxon>
        <taxon>Agaricomycetidae</taxon>
        <taxon>Agaricales</taxon>
        <taxon>Agaricineae</taxon>
        <taxon>Strophariaceae</taxon>
        <taxon>Psilocybe</taxon>
    </lineage>
</organism>
<dbReference type="PANTHER" id="PTHR15615">
    <property type="match status" value="1"/>
</dbReference>
<feature type="compositionally biased region" description="Polar residues" evidence="1">
    <location>
        <begin position="116"/>
        <end position="128"/>
    </location>
</feature>
<dbReference type="AlphaFoldDB" id="A0A8H5F1S2"/>
<sequence>MEIDFVPGSSKVADSGHPPITPATAMYTPTAESRWAFTGPTLKMLLVSPPSVPRAAPALPMRNKPRWQPYYSTIQPALPPRSPTASYLHTPSTHVSPPNQASCSTTTAREQARPTPITSTPLTQTPKESSQRDANPKHKFAAGLIDQAVNILSEIWRPHDVPDVFKASAKTANPLGGAGSMSKSFDSQLPPLSSTMSSKIHHANTFPETDDTNLIPMKTFVHEVLKRSRTSASILQAALCYLEAIRPQVPEILDEERRGIRALYRPDSTILPATEDELRMDAELTRLENEADLQQILPISAIVSAQDSTDAVVNTVRITDSDDMDSTVSGTSAIFSASASEDTSMTSISSGKVTSSALPSPLLCPRRAFLASLILASKFFQDKCYSNRAWAKLSGLPAREIGRCERALGEALHWRLWVGKSAVSPPPAGRPVVRSQTESVLITASSADGGRSSAKADRRPLRKASTMPYASGIEVESTRQRESYDFTGQQVGLQNTPQPSSYVLDSGSSTFTESAQQCNASERAQLEKSTTATPSPDTPGLTYSPSSTDSSGDQTIQIQYEGNMFPSLNSFSTSTSSISTTSAGSSRTWFDGPIEPQGQAPARWMPTSKQQHLFSSATGMYDISIGQAVPAISVVVPDSLMLPDGYRGDEVQLLQQAHQQIMDEAGMMLMAKNANAFLWRADSACPAYETEPLAERRLASAAAIILCVVWCFAFLDDGNGDDDATGGFCCFGKLRRTYHDADLHADTFAAVPAAAEPDTDGAHNGDDGWDHCCGYSYGDDHDGHGDTAASGYEYGSARCSTTPKTLAVMAFWGTAPGLRAIGLVSLRPPLLPSPSPASSSSAPSAEPSCQTPVLAKYYVKIYASVLPPLCNKLGGSLGLKNVTFDTSRLRIQGAWISSEWRDSQLVAPLGQA</sequence>
<dbReference type="GO" id="GO:0016538">
    <property type="term" value="F:cyclin-dependent protein serine/threonine kinase regulator activity"/>
    <property type="evidence" value="ECO:0007669"/>
    <property type="project" value="TreeGrafter"/>
</dbReference>
<feature type="region of interest" description="Disordered" evidence="1">
    <location>
        <begin position="572"/>
        <end position="602"/>
    </location>
</feature>